<comment type="caution">
    <text evidence="9">The sequence shown here is derived from an EMBL/GenBank/DDBJ whole genome shotgun (WGS) entry which is preliminary data.</text>
</comment>
<feature type="modified residue" description="4-aspartylphosphate" evidence="6">
    <location>
        <position position="557"/>
    </location>
</feature>
<evidence type="ECO:0000256" key="4">
    <source>
        <dbReference type="ARBA" id="ARBA00022679"/>
    </source>
</evidence>
<dbReference type="EC" id="2.7.13.3" evidence="2"/>
<dbReference type="PANTHER" id="PTHR43047:SF72">
    <property type="entry name" value="OSMOSENSING HISTIDINE PROTEIN KINASE SLN1"/>
    <property type="match status" value="1"/>
</dbReference>
<dbReference type="InterPro" id="IPR011006">
    <property type="entry name" value="CheY-like_superfamily"/>
</dbReference>
<dbReference type="InterPro" id="IPR005467">
    <property type="entry name" value="His_kinase_dom"/>
</dbReference>
<evidence type="ECO:0000313" key="10">
    <source>
        <dbReference type="Proteomes" id="UP001606300"/>
    </source>
</evidence>
<accession>A0ABW7EKY9</accession>
<organism evidence="9 10">
    <name type="scientific">Pelomonas dachongensis</name>
    <dbReference type="NCBI Taxonomy" id="3299029"/>
    <lineage>
        <taxon>Bacteria</taxon>
        <taxon>Pseudomonadati</taxon>
        <taxon>Pseudomonadota</taxon>
        <taxon>Betaproteobacteria</taxon>
        <taxon>Burkholderiales</taxon>
        <taxon>Sphaerotilaceae</taxon>
        <taxon>Roseateles</taxon>
    </lineage>
</organism>
<proteinExistence type="predicted"/>
<evidence type="ECO:0000256" key="5">
    <source>
        <dbReference type="ARBA" id="ARBA00022777"/>
    </source>
</evidence>
<dbReference type="InterPro" id="IPR036890">
    <property type="entry name" value="HATPase_C_sf"/>
</dbReference>
<gene>
    <name evidence="9" type="ORF">ACG02S_09510</name>
</gene>
<dbReference type="InterPro" id="IPR001789">
    <property type="entry name" value="Sig_transdc_resp-reg_receiver"/>
</dbReference>
<dbReference type="Pfam" id="PF08447">
    <property type="entry name" value="PAS_3"/>
    <property type="match status" value="1"/>
</dbReference>
<dbReference type="SUPFAM" id="SSF55785">
    <property type="entry name" value="PYP-like sensor domain (PAS domain)"/>
    <property type="match status" value="2"/>
</dbReference>
<evidence type="ECO:0000313" key="9">
    <source>
        <dbReference type="EMBL" id="MFG6414133.1"/>
    </source>
</evidence>
<dbReference type="SMART" id="SM00387">
    <property type="entry name" value="HATPase_c"/>
    <property type="match status" value="1"/>
</dbReference>
<dbReference type="InterPro" id="IPR013655">
    <property type="entry name" value="PAS_fold_3"/>
</dbReference>
<dbReference type="InterPro" id="IPR000014">
    <property type="entry name" value="PAS"/>
</dbReference>
<dbReference type="InterPro" id="IPR003661">
    <property type="entry name" value="HisK_dim/P_dom"/>
</dbReference>
<keyword evidence="5" id="KW-0418">Kinase</keyword>
<dbReference type="Pfam" id="PF00072">
    <property type="entry name" value="Response_reg"/>
    <property type="match status" value="1"/>
</dbReference>
<evidence type="ECO:0000259" key="7">
    <source>
        <dbReference type="PROSITE" id="PS50109"/>
    </source>
</evidence>
<dbReference type="Pfam" id="PF00512">
    <property type="entry name" value="HisKA"/>
    <property type="match status" value="1"/>
</dbReference>
<feature type="domain" description="Response regulatory" evidence="8">
    <location>
        <begin position="507"/>
        <end position="624"/>
    </location>
</feature>
<dbReference type="SUPFAM" id="SSF47384">
    <property type="entry name" value="Homodimeric domain of signal transducing histidine kinase"/>
    <property type="match status" value="1"/>
</dbReference>
<dbReference type="EMBL" id="JBIGHY010000003">
    <property type="protein sequence ID" value="MFG6414133.1"/>
    <property type="molecule type" value="Genomic_DNA"/>
</dbReference>
<dbReference type="PRINTS" id="PR00344">
    <property type="entry name" value="BCTRLSENSOR"/>
</dbReference>
<evidence type="ECO:0000259" key="8">
    <source>
        <dbReference type="PROSITE" id="PS50110"/>
    </source>
</evidence>
<dbReference type="RefSeq" id="WP_394470212.1">
    <property type="nucleotide sequence ID" value="NZ_JBIGHY010000003.1"/>
</dbReference>
<dbReference type="PROSITE" id="PS50109">
    <property type="entry name" value="HIS_KIN"/>
    <property type="match status" value="1"/>
</dbReference>
<dbReference type="Gene3D" id="3.30.565.10">
    <property type="entry name" value="Histidine kinase-like ATPase, C-terminal domain"/>
    <property type="match status" value="1"/>
</dbReference>
<dbReference type="PROSITE" id="PS50110">
    <property type="entry name" value="RESPONSE_REGULATORY"/>
    <property type="match status" value="1"/>
</dbReference>
<dbReference type="SMART" id="SM00388">
    <property type="entry name" value="HisKA"/>
    <property type="match status" value="1"/>
</dbReference>
<evidence type="ECO:0000256" key="6">
    <source>
        <dbReference type="PROSITE-ProRule" id="PRU00169"/>
    </source>
</evidence>
<keyword evidence="3 6" id="KW-0597">Phosphoprotein</keyword>
<dbReference type="Gene3D" id="3.30.450.20">
    <property type="entry name" value="PAS domain"/>
    <property type="match status" value="1"/>
</dbReference>
<name>A0ABW7EKY9_9BURK</name>
<keyword evidence="10" id="KW-1185">Reference proteome</keyword>
<dbReference type="SMART" id="SM00448">
    <property type="entry name" value="REC"/>
    <property type="match status" value="1"/>
</dbReference>
<dbReference type="Proteomes" id="UP001606300">
    <property type="component" value="Unassembled WGS sequence"/>
</dbReference>
<dbReference type="Gene3D" id="1.10.287.130">
    <property type="match status" value="1"/>
</dbReference>
<sequence>MPGLPPELERLPVGVLRVGRQGCILAANTCVGDWLGRAPASLVGHPVDELLSRAGRVLYHTHLLPTLHLHGDVQELSLSLRAVSGNVHVLCCASLVEGPDGQVAQLVLSPMRERLRIEAELARVQRAADAAPLVLFECVRDVDGQAWLSYASAGLISLYGLTPESVHFSDGPWLDRVHEDDRAALLAARDASGRALSIWSSQFRARVANAAWRWHRLHAQPYADPDGRMIWYGAIVDVSEQIAVENAERERDTAERASRSKSDFLARMSHELRTPLNAIIGFSRLLEQAPGGHDAQARQRLGIIHGAGQQLLRLIDEVLDITRIESGHLHLDLQPVRLAPLVEQVCLSLEPARLARGIGLELQLESDLTARADEGRLRQVLNNLVSNAVKYTRPAGHVAVQMSLEAEWVRMQVRDDGPGLSAAQQRQLFQPFNRLGAEGSRVEGTGLGLVITRHLLHAMGSALQLQSNEGEGCCFSFTLPRAAVPDAAAPRPQRPPAPLVAAAGCWRLLYAEDDPVNALLMEAVLAGLPGVTLRVATSGDAACELARADPPDLLLLDMHLPDIDGRQLLQRLRADPRLAAVPAVAVSADAMPDEISRTLAAGFAAYWTKPLDIERVPDDLRALLARRTAGAAP</sequence>
<dbReference type="Pfam" id="PF02518">
    <property type="entry name" value="HATPase_c"/>
    <property type="match status" value="1"/>
</dbReference>
<dbReference type="CDD" id="cd16922">
    <property type="entry name" value="HATPase_EvgS-ArcB-TorS-like"/>
    <property type="match status" value="1"/>
</dbReference>
<feature type="domain" description="Histidine kinase" evidence="7">
    <location>
        <begin position="267"/>
        <end position="483"/>
    </location>
</feature>
<dbReference type="CDD" id="cd00130">
    <property type="entry name" value="PAS"/>
    <property type="match status" value="2"/>
</dbReference>
<keyword evidence="4" id="KW-0808">Transferase</keyword>
<dbReference type="InterPro" id="IPR003594">
    <property type="entry name" value="HATPase_dom"/>
</dbReference>
<dbReference type="SUPFAM" id="SSF52172">
    <property type="entry name" value="CheY-like"/>
    <property type="match status" value="1"/>
</dbReference>
<keyword evidence="9" id="KW-0067">ATP-binding</keyword>
<dbReference type="Gene3D" id="3.40.50.2300">
    <property type="match status" value="1"/>
</dbReference>
<reference evidence="9 10" key="1">
    <citation type="submission" date="2024-09" db="EMBL/GenBank/DDBJ databases">
        <title>Novel species of the genus Pelomonas and Roseateles isolated from streams.</title>
        <authorList>
            <person name="Lu H."/>
        </authorList>
    </citation>
    <scope>NUCLEOTIDE SEQUENCE [LARGE SCALE GENOMIC DNA]</scope>
    <source>
        <strain evidence="9 10">DC23W</strain>
    </source>
</reference>
<dbReference type="PANTHER" id="PTHR43047">
    <property type="entry name" value="TWO-COMPONENT HISTIDINE PROTEIN KINASE"/>
    <property type="match status" value="1"/>
</dbReference>
<dbReference type="SUPFAM" id="SSF55874">
    <property type="entry name" value="ATPase domain of HSP90 chaperone/DNA topoisomerase II/histidine kinase"/>
    <property type="match status" value="1"/>
</dbReference>
<evidence type="ECO:0000256" key="3">
    <source>
        <dbReference type="ARBA" id="ARBA00022553"/>
    </source>
</evidence>
<comment type="catalytic activity">
    <reaction evidence="1">
        <text>ATP + protein L-histidine = ADP + protein N-phospho-L-histidine.</text>
        <dbReference type="EC" id="2.7.13.3"/>
    </reaction>
</comment>
<dbReference type="Pfam" id="PF08448">
    <property type="entry name" value="PAS_4"/>
    <property type="match status" value="1"/>
</dbReference>
<dbReference type="InterPro" id="IPR013656">
    <property type="entry name" value="PAS_4"/>
</dbReference>
<dbReference type="GO" id="GO:0005524">
    <property type="term" value="F:ATP binding"/>
    <property type="evidence" value="ECO:0007669"/>
    <property type="project" value="UniProtKB-KW"/>
</dbReference>
<dbReference type="InterPro" id="IPR035965">
    <property type="entry name" value="PAS-like_dom_sf"/>
</dbReference>
<evidence type="ECO:0000256" key="1">
    <source>
        <dbReference type="ARBA" id="ARBA00000085"/>
    </source>
</evidence>
<protein>
    <recommendedName>
        <fullName evidence="2">histidine kinase</fullName>
        <ecNumber evidence="2">2.7.13.3</ecNumber>
    </recommendedName>
</protein>
<dbReference type="InterPro" id="IPR036097">
    <property type="entry name" value="HisK_dim/P_sf"/>
</dbReference>
<dbReference type="InterPro" id="IPR004358">
    <property type="entry name" value="Sig_transdc_His_kin-like_C"/>
</dbReference>
<keyword evidence="9" id="KW-0547">Nucleotide-binding</keyword>
<dbReference type="CDD" id="cd00082">
    <property type="entry name" value="HisKA"/>
    <property type="match status" value="1"/>
</dbReference>
<evidence type="ECO:0000256" key="2">
    <source>
        <dbReference type="ARBA" id="ARBA00012438"/>
    </source>
</evidence>